<evidence type="ECO:0000313" key="2">
    <source>
        <dbReference type="EMBL" id="PKD21135.1"/>
    </source>
</evidence>
<dbReference type="STRING" id="447422.SAMN05660903_02451"/>
<dbReference type="Pfam" id="PF05050">
    <property type="entry name" value="Methyltransf_21"/>
    <property type="match status" value="1"/>
</dbReference>
<dbReference type="InterPro" id="IPR006342">
    <property type="entry name" value="FkbM_mtfrase"/>
</dbReference>
<name>A0A2N0U2B2_9FLAO</name>
<accession>A0A2N0U2B2</accession>
<dbReference type="Proteomes" id="UP000232673">
    <property type="component" value="Unassembled WGS sequence"/>
</dbReference>
<dbReference type="AlphaFoldDB" id="A0A2N0U2B2"/>
<reference evidence="2 3" key="1">
    <citation type="submission" date="2015-10" db="EMBL/GenBank/DDBJ databases">
        <title>Draft genome sequence of Salegentibacter salinarum KCTC 12975.</title>
        <authorList>
            <person name="Lin W."/>
            <person name="Zheng Q."/>
        </authorList>
    </citation>
    <scope>NUCLEOTIDE SEQUENCE [LARGE SCALE GENOMIC DNA]</scope>
    <source>
        <strain evidence="2 3">KCTC 12975</strain>
    </source>
</reference>
<dbReference type="RefSeq" id="WP_079713493.1">
    <property type="nucleotide sequence ID" value="NZ_FUZC01000009.1"/>
</dbReference>
<dbReference type="NCBIfam" id="TIGR01444">
    <property type="entry name" value="fkbM_fam"/>
    <property type="match status" value="1"/>
</dbReference>
<dbReference type="PANTHER" id="PTHR34203:SF15">
    <property type="entry name" value="SLL1173 PROTEIN"/>
    <property type="match status" value="1"/>
</dbReference>
<gene>
    <name evidence="2" type="ORF">APR41_12020</name>
</gene>
<dbReference type="InterPro" id="IPR029063">
    <property type="entry name" value="SAM-dependent_MTases_sf"/>
</dbReference>
<dbReference type="Gene3D" id="3.40.50.150">
    <property type="entry name" value="Vaccinia Virus protein VP39"/>
    <property type="match status" value="1"/>
</dbReference>
<comment type="caution">
    <text evidence="2">The sequence shown here is derived from an EMBL/GenBank/DDBJ whole genome shotgun (WGS) entry which is preliminary data.</text>
</comment>
<sequence>MDNLFRLYYIQWIRRFIEDKKFKGKWRLGKFLDSVTPELRDNVIVKTKNGFKLKISPLYDKGIEKKIFENGIYEEGTLWCFQQIIKKGDIIFDLGANIGLTTIHASKLTGKKGRVYAFEPMPTTFNILNENIRLNRIKNVLALNFGLSDKNKKGEIFPNLHINRGAASIYAANRIEGVEIDLKTLDSFISNNNIDKVDFIKIDIEGAEVPMLKGANIFFSTYEKPIICIEFSKNVHTEFSPYFIYDYLNGKLNYDIFKQLKGKESLTPLIKINSKEELPKHDNLYCFQQYHYKRLPKDFFFKNS</sequence>
<evidence type="ECO:0000259" key="1">
    <source>
        <dbReference type="Pfam" id="PF05050"/>
    </source>
</evidence>
<keyword evidence="3" id="KW-1185">Reference proteome</keyword>
<dbReference type="InterPro" id="IPR052514">
    <property type="entry name" value="SAM-dependent_MTase"/>
</dbReference>
<proteinExistence type="predicted"/>
<evidence type="ECO:0000313" key="3">
    <source>
        <dbReference type="Proteomes" id="UP000232673"/>
    </source>
</evidence>
<dbReference type="PANTHER" id="PTHR34203">
    <property type="entry name" value="METHYLTRANSFERASE, FKBM FAMILY PROTEIN"/>
    <property type="match status" value="1"/>
</dbReference>
<dbReference type="OrthoDB" id="9812600at2"/>
<dbReference type="EMBL" id="LKTS01000002">
    <property type="protein sequence ID" value="PKD21135.1"/>
    <property type="molecule type" value="Genomic_DNA"/>
</dbReference>
<organism evidence="2 3">
    <name type="scientific">Salegentibacter salinarum</name>
    <dbReference type="NCBI Taxonomy" id="447422"/>
    <lineage>
        <taxon>Bacteria</taxon>
        <taxon>Pseudomonadati</taxon>
        <taxon>Bacteroidota</taxon>
        <taxon>Flavobacteriia</taxon>
        <taxon>Flavobacteriales</taxon>
        <taxon>Flavobacteriaceae</taxon>
        <taxon>Salegentibacter</taxon>
    </lineage>
</organism>
<feature type="domain" description="Methyltransferase FkbM" evidence="1">
    <location>
        <begin position="93"/>
        <end position="248"/>
    </location>
</feature>
<dbReference type="SUPFAM" id="SSF53335">
    <property type="entry name" value="S-adenosyl-L-methionine-dependent methyltransferases"/>
    <property type="match status" value="1"/>
</dbReference>
<protein>
    <recommendedName>
        <fullName evidence="1">Methyltransferase FkbM domain-containing protein</fullName>
    </recommendedName>
</protein>